<keyword evidence="1" id="KW-0808">Transferase</keyword>
<dbReference type="AlphaFoldDB" id="A0A9E5T2U2"/>
<comment type="caution">
    <text evidence="1">The sequence shown here is derived from an EMBL/GenBank/DDBJ whole genome shotgun (WGS) entry which is preliminary data.</text>
</comment>
<gene>
    <name evidence="1" type="ORF">G8770_21715</name>
</gene>
<dbReference type="RefSeq" id="WP_167191924.1">
    <property type="nucleotide sequence ID" value="NZ_JAAONZ010000025.1"/>
</dbReference>
<protein>
    <submittedName>
        <fullName evidence="1">N-acetylglucosaminyltransferase</fullName>
    </submittedName>
</protein>
<sequence length="258" mass="28255">MGSYLSLQPVLMVARLLIAASLGAALLSGCSTQVAEPKSLPAESLAAAAPLPEKPRGPTLQEQVEELLRDAERAMSADRLMSPENDNAYDRYKAVLLLQPSNEQARSGLQQMVVRYVQLGRGALRASQISQAKIYASRAHYLDADNRLLHELEREIGLASERALVALASVDAGEPASENEYPLNISALNRRDDEVKEVLSEVASRVKLSDEALLIVARNDAEGRWLYKEMKKAAGGYRIRGDIKVGKRPKIVVFPPIQ</sequence>
<reference evidence="1" key="1">
    <citation type="submission" date="2020-03" db="EMBL/GenBank/DDBJ databases">
        <authorList>
            <person name="Guo F."/>
        </authorList>
    </citation>
    <scope>NUCLEOTIDE SEQUENCE</scope>
    <source>
        <strain evidence="1">JCM 30134</strain>
    </source>
</reference>
<dbReference type="EMBL" id="JAAONZ010000025">
    <property type="protein sequence ID" value="NHO68176.1"/>
    <property type="molecule type" value="Genomic_DNA"/>
</dbReference>
<evidence type="ECO:0000313" key="2">
    <source>
        <dbReference type="Proteomes" id="UP000787472"/>
    </source>
</evidence>
<name>A0A9E5T2U2_9GAMM</name>
<dbReference type="GO" id="GO:0016757">
    <property type="term" value="F:glycosyltransferase activity"/>
    <property type="evidence" value="ECO:0007669"/>
    <property type="project" value="UniProtKB-KW"/>
</dbReference>
<organism evidence="1 2">
    <name type="scientific">Pseudomaricurvus hydrocarbonicus</name>
    <dbReference type="NCBI Taxonomy" id="1470433"/>
    <lineage>
        <taxon>Bacteria</taxon>
        <taxon>Pseudomonadati</taxon>
        <taxon>Pseudomonadota</taxon>
        <taxon>Gammaproteobacteria</taxon>
        <taxon>Cellvibrionales</taxon>
        <taxon>Cellvibrionaceae</taxon>
        <taxon>Pseudomaricurvus</taxon>
    </lineage>
</organism>
<dbReference type="Proteomes" id="UP000787472">
    <property type="component" value="Unassembled WGS sequence"/>
</dbReference>
<keyword evidence="2" id="KW-1185">Reference proteome</keyword>
<evidence type="ECO:0000313" key="1">
    <source>
        <dbReference type="EMBL" id="NHO68176.1"/>
    </source>
</evidence>
<accession>A0A9E5T2U2</accession>
<proteinExistence type="predicted"/>
<keyword evidence="1" id="KW-0328">Glycosyltransferase</keyword>